<dbReference type="HOGENOM" id="CLU_1099964_0_0_1"/>
<reference evidence="2" key="1">
    <citation type="submission" date="2015-04" db="UniProtKB">
        <authorList>
            <consortium name="EnsemblPlants"/>
        </authorList>
    </citation>
    <scope>IDENTIFICATION</scope>
</reference>
<dbReference type="AlphaFoldDB" id="A0A0E0AV77"/>
<accession>A0A0E0AV77</accession>
<evidence type="ECO:0000313" key="2">
    <source>
        <dbReference type="EnsemblPlants" id="OGLUM08G15020.1"/>
    </source>
</evidence>
<feature type="region of interest" description="Disordered" evidence="1">
    <location>
        <begin position="58"/>
        <end position="85"/>
    </location>
</feature>
<proteinExistence type="predicted"/>
<dbReference type="EnsemblPlants" id="OGLUM08G15020.1">
    <property type="protein sequence ID" value="OGLUM08G15020.1"/>
    <property type="gene ID" value="OGLUM08G15020"/>
</dbReference>
<name>A0A0E0AV77_9ORYZ</name>
<protein>
    <submittedName>
        <fullName evidence="2">Uncharacterized protein</fullName>
    </submittedName>
</protein>
<organism evidence="2">
    <name type="scientific">Oryza glumipatula</name>
    <dbReference type="NCBI Taxonomy" id="40148"/>
    <lineage>
        <taxon>Eukaryota</taxon>
        <taxon>Viridiplantae</taxon>
        <taxon>Streptophyta</taxon>
        <taxon>Embryophyta</taxon>
        <taxon>Tracheophyta</taxon>
        <taxon>Spermatophyta</taxon>
        <taxon>Magnoliopsida</taxon>
        <taxon>Liliopsida</taxon>
        <taxon>Poales</taxon>
        <taxon>Poaceae</taxon>
        <taxon>BOP clade</taxon>
        <taxon>Oryzoideae</taxon>
        <taxon>Oryzeae</taxon>
        <taxon>Oryzinae</taxon>
        <taxon>Oryza</taxon>
    </lineage>
</organism>
<feature type="compositionally biased region" description="Basic and acidic residues" evidence="1">
    <location>
        <begin position="58"/>
        <end position="78"/>
    </location>
</feature>
<evidence type="ECO:0000313" key="3">
    <source>
        <dbReference type="Proteomes" id="UP000026961"/>
    </source>
</evidence>
<reference evidence="2" key="2">
    <citation type="submission" date="2018-05" db="EMBL/GenBank/DDBJ databases">
        <title>OgluRS3 (Oryza glumaepatula Reference Sequence Version 3).</title>
        <authorList>
            <person name="Zhang J."/>
            <person name="Kudrna D."/>
            <person name="Lee S."/>
            <person name="Talag J."/>
            <person name="Welchert J."/>
            <person name="Wing R.A."/>
        </authorList>
    </citation>
    <scope>NUCLEOTIDE SEQUENCE [LARGE SCALE GENOMIC DNA]</scope>
</reference>
<keyword evidence="3" id="KW-1185">Reference proteome</keyword>
<feature type="region of interest" description="Disordered" evidence="1">
    <location>
        <begin position="230"/>
        <end position="253"/>
    </location>
</feature>
<feature type="compositionally biased region" description="Basic and acidic residues" evidence="1">
    <location>
        <begin position="232"/>
        <end position="253"/>
    </location>
</feature>
<sequence length="253" mass="28301">MSVRRRRSRQIRPELIAICAGVEACCGELVGHTQPPSAPRRARWPLRRAFIEARWRREEGRTPAREEGRAGAGHDEGRIWWGDSPPPARDSPAALRRAAAAMSVRCLVAWNVVAFQRCTCTGVDQKLHIRPLLVSAGKAQGLAARSKPPRTRIEAPGRQRVAGWSRGGARARARPWRRVAMRGSLGTWYMREHRNLELLTACHLSFVCAAARSRAGRHYRLLSANACAPLAQDKREKEKDKDERESGERGGKI</sequence>
<dbReference type="Proteomes" id="UP000026961">
    <property type="component" value="Chromosome 8"/>
</dbReference>
<evidence type="ECO:0000256" key="1">
    <source>
        <dbReference type="SAM" id="MobiDB-lite"/>
    </source>
</evidence>
<dbReference type="Gramene" id="OGLUM08G15020.1">
    <property type="protein sequence ID" value="OGLUM08G15020.1"/>
    <property type="gene ID" value="OGLUM08G15020"/>
</dbReference>